<dbReference type="InterPro" id="IPR010591">
    <property type="entry name" value="ATP11"/>
</dbReference>
<evidence type="ECO:0000256" key="4">
    <source>
        <dbReference type="ARBA" id="ARBA00023128"/>
    </source>
</evidence>
<dbReference type="GO" id="GO:0033615">
    <property type="term" value="P:mitochondrial proton-transporting ATP synthase complex assembly"/>
    <property type="evidence" value="ECO:0007669"/>
    <property type="project" value="TreeGrafter"/>
</dbReference>
<keyword evidence="4" id="KW-0496">Mitochondrion</keyword>
<dbReference type="PANTHER" id="PTHR13126:SF0">
    <property type="entry name" value="ATP SYNTHASE MITOCHONDRIAL F1 COMPLEX ASSEMBLY FACTOR 1"/>
    <property type="match status" value="1"/>
</dbReference>
<dbReference type="Pfam" id="PF06644">
    <property type="entry name" value="ATP11"/>
    <property type="match status" value="1"/>
</dbReference>
<evidence type="ECO:0000256" key="1">
    <source>
        <dbReference type="ARBA" id="ARBA00004173"/>
    </source>
</evidence>
<evidence type="ECO:0000256" key="2">
    <source>
        <dbReference type="ARBA" id="ARBA00009116"/>
    </source>
</evidence>
<dbReference type="VEuPathDB" id="PiroplasmaDB:BBOV_I000640"/>
<evidence type="ECO:0000313" key="6">
    <source>
        <dbReference type="Proteomes" id="UP000002173"/>
    </source>
</evidence>
<evidence type="ECO:0000313" key="5">
    <source>
        <dbReference type="EMBL" id="EDO05158.1"/>
    </source>
</evidence>
<keyword evidence="3" id="KW-0809">Transit peptide</keyword>
<dbReference type="eggNOG" id="KOG3281">
    <property type="taxonomic scope" value="Eukaryota"/>
</dbReference>
<dbReference type="AlphaFoldDB" id="A7AX85"/>
<dbReference type="Proteomes" id="UP000002173">
    <property type="component" value="Chromosome 1"/>
</dbReference>
<comment type="subcellular location">
    <subcellularLocation>
        <location evidence="1">Mitochondrion</location>
    </subcellularLocation>
</comment>
<gene>
    <name evidence="5" type="ORF">BBOV_I000640</name>
</gene>
<evidence type="ECO:0000256" key="3">
    <source>
        <dbReference type="ARBA" id="ARBA00022946"/>
    </source>
</evidence>
<dbReference type="EMBL" id="AAXT01000006">
    <property type="protein sequence ID" value="EDO05158.1"/>
    <property type="molecule type" value="Genomic_DNA"/>
</dbReference>
<dbReference type="PANTHER" id="PTHR13126">
    <property type="entry name" value="CHAPERONE ATP11"/>
    <property type="match status" value="1"/>
</dbReference>
<reference evidence="5 6" key="1">
    <citation type="journal article" date="2007" name="PLoS Pathog.">
        <title>Genome sequence of Babesia bovis and comparative analysis of apicomplexan hemoprotozoa.</title>
        <authorList>
            <person name="Brayton K.A."/>
            <person name="Lau A.O.T."/>
            <person name="Herndon D.R."/>
            <person name="Hannick L."/>
            <person name="Kappmeyer L.S."/>
            <person name="Berens S.J."/>
            <person name="Bidwell S.L."/>
            <person name="Brown W.C."/>
            <person name="Crabtree J."/>
            <person name="Fadrosh D."/>
            <person name="Feldblum T."/>
            <person name="Forberger H.A."/>
            <person name="Haas B.J."/>
            <person name="Howell J.M."/>
            <person name="Khouri H."/>
            <person name="Koo H."/>
            <person name="Mann D.J."/>
            <person name="Norimine J."/>
            <person name="Paulsen I.T."/>
            <person name="Radune D."/>
            <person name="Ren Q."/>
            <person name="Smith R.K. Jr."/>
            <person name="Suarez C.E."/>
            <person name="White O."/>
            <person name="Wortman J.R."/>
            <person name="Knowles D.P. Jr."/>
            <person name="McElwain T.F."/>
            <person name="Nene V.M."/>
        </authorList>
    </citation>
    <scope>NUCLEOTIDE SEQUENCE [LARGE SCALE GENOMIC DNA]</scope>
    <source>
        <strain evidence="5">T2Bo</strain>
    </source>
</reference>
<comment type="similarity">
    <text evidence="2">Belongs to the ATP11 family.</text>
</comment>
<keyword evidence="6" id="KW-1185">Reference proteome</keyword>
<name>A7AX85_BABBO</name>
<dbReference type="STRING" id="5865.A7AX85"/>
<organism evidence="5 6">
    <name type="scientific">Babesia bovis</name>
    <dbReference type="NCBI Taxonomy" id="5865"/>
    <lineage>
        <taxon>Eukaryota</taxon>
        <taxon>Sar</taxon>
        <taxon>Alveolata</taxon>
        <taxon>Apicomplexa</taxon>
        <taxon>Aconoidasida</taxon>
        <taxon>Piroplasmida</taxon>
        <taxon>Babesiidae</taxon>
        <taxon>Babesia</taxon>
    </lineage>
</organism>
<proteinExistence type="inferred from homology"/>
<protein>
    <submittedName>
        <fullName evidence="5">Uncharacterized protein</fullName>
    </submittedName>
</protein>
<sequence length="122" mass="14246">MFLQFSDGKSGLFTSVDAYKKLGIHRSPPYFILTLFDELLEQKDIVLVRGDIVNPKDVSKQNAERLMNLTIQFYTDINLYRWVDTFNNRPRDFQYDEFVRSCGYLLSGNDLSLNPIEPRADI</sequence>
<accession>A7AX85</accession>
<dbReference type="GO" id="GO:0005739">
    <property type="term" value="C:mitochondrion"/>
    <property type="evidence" value="ECO:0007669"/>
    <property type="project" value="UniProtKB-SubCell"/>
</dbReference>
<dbReference type="InParanoid" id="A7AX85"/>
<comment type="caution">
    <text evidence="5">The sequence shown here is derived from an EMBL/GenBank/DDBJ whole genome shotgun (WGS) entry which is preliminary data.</text>
</comment>